<evidence type="ECO:0000256" key="6">
    <source>
        <dbReference type="ARBA" id="ARBA00023002"/>
    </source>
</evidence>
<dbReference type="InterPro" id="IPR009075">
    <property type="entry name" value="AcylCo_DH/oxidase_C"/>
</dbReference>
<reference evidence="10 11" key="1">
    <citation type="journal article" date="2015" name="Genome Announc.">
        <title>Complete Genome Sequence of Cupriavidus basilensis 4G11, Isolated from the Oak Ridge Field Research Center Site.</title>
        <authorList>
            <person name="Ray J."/>
            <person name="Waters R.J."/>
            <person name="Skerker J.M."/>
            <person name="Kuehl J.V."/>
            <person name="Price M.N."/>
            <person name="Huang J."/>
            <person name="Chakraborty R."/>
            <person name="Arkin A.P."/>
            <person name="Deutschbauer A."/>
        </authorList>
    </citation>
    <scope>NUCLEOTIDE SEQUENCE [LARGE SCALE GENOMIC DNA]</scope>
    <source>
        <strain evidence="10">4G11</strain>
    </source>
</reference>
<dbReference type="Gene3D" id="1.20.140.10">
    <property type="entry name" value="Butyryl-CoA Dehydrogenase, subunit A, domain 3"/>
    <property type="match status" value="1"/>
</dbReference>
<dbReference type="PANTHER" id="PTHR48083:SF13">
    <property type="entry name" value="ACYL-COA DEHYDROGENASE FAMILY MEMBER 11"/>
    <property type="match status" value="1"/>
</dbReference>
<feature type="domain" description="Acyl-CoA oxidase/dehydrogenase middle" evidence="8">
    <location>
        <begin position="144"/>
        <end position="220"/>
    </location>
</feature>
<dbReference type="GO" id="GO:0005737">
    <property type="term" value="C:cytoplasm"/>
    <property type="evidence" value="ECO:0007669"/>
    <property type="project" value="TreeGrafter"/>
</dbReference>
<keyword evidence="6 10" id="KW-0560">Oxidoreductase</keyword>
<dbReference type="InterPro" id="IPR046373">
    <property type="entry name" value="Acyl-CoA_Oxase/DH_mid-dom_sf"/>
</dbReference>
<keyword evidence="5" id="KW-0274">FAD</keyword>
<evidence type="ECO:0000259" key="8">
    <source>
        <dbReference type="Pfam" id="PF02770"/>
    </source>
</evidence>
<dbReference type="InterPro" id="IPR006089">
    <property type="entry name" value="Acyl-CoA_DH_CS"/>
</dbReference>
<evidence type="ECO:0000259" key="7">
    <source>
        <dbReference type="Pfam" id="PF00441"/>
    </source>
</evidence>
<evidence type="ECO:0000259" key="9">
    <source>
        <dbReference type="Pfam" id="PF02771"/>
    </source>
</evidence>
<dbReference type="EMBL" id="CP010537">
    <property type="protein sequence ID" value="AJG22653.1"/>
    <property type="molecule type" value="Genomic_DNA"/>
</dbReference>
<comment type="cofactor">
    <cofactor evidence="1">
        <name>FAD</name>
        <dbReference type="ChEBI" id="CHEBI:57692"/>
    </cofactor>
</comment>
<dbReference type="Pfam" id="PF02770">
    <property type="entry name" value="Acyl-CoA_dh_M"/>
    <property type="match status" value="1"/>
</dbReference>
<dbReference type="Pfam" id="PF00441">
    <property type="entry name" value="Acyl-CoA_dh_1"/>
    <property type="match status" value="1"/>
</dbReference>
<dbReference type="InterPro" id="IPR037069">
    <property type="entry name" value="AcylCoA_DH/ox_N_sf"/>
</dbReference>
<dbReference type="Gene3D" id="2.40.110.10">
    <property type="entry name" value="Butyryl-CoA Dehydrogenase, subunit A, domain 2"/>
    <property type="match status" value="1"/>
</dbReference>
<evidence type="ECO:0000313" key="11">
    <source>
        <dbReference type="Proteomes" id="UP000031843"/>
    </source>
</evidence>
<accession>A0A0C4YI69</accession>
<organism evidence="10 11">
    <name type="scientific">Cupriavidus basilensis</name>
    <dbReference type="NCBI Taxonomy" id="68895"/>
    <lineage>
        <taxon>Bacteria</taxon>
        <taxon>Pseudomonadati</taxon>
        <taxon>Pseudomonadota</taxon>
        <taxon>Betaproteobacteria</taxon>
        <taxon>Burkholderiales</taxon>
        <taxon>Burkholderiaceae</taxon>
        <taxon>Cupriavidus</taxon>
    </lineage>
</organism>
<dbReference type="SUPFAM" id="SSF47203">
    <property type="entry name" value="Acyl-CoA dehydrogenase C-terminal domain-like"/>
    <property type="match status" value="1"/>
</dbReference>
<protein>
    <submittedName>
        <fullName evidence="10">Butyryl-CoA dehydrogenase</fullName>
        <ecNumber evidence="10">1.3.8.1</ecNumber>
    </submittedName>
</protein>
<feature type="domain" description="Acyl-CoA dehydrogenase/oxidase C-terminal" evidence="7">
    <location>
        <begin position="250"/>
        <end position="398"/>
    </location>
</feature>
<evidence type="ECO:0000256" key="1">
    <source>
        <dbReference type="ARBA" id="ARBA00001974"/>
    </source>
</evidence>
<feature type="domain" description="Acyl-CoA dehydrogenase/oxidase N-terminal" evidence="9">
    <location>
        <begin position="22"/>
        <end position="139"/>
    </location>
</feature>
<comment type="subunit">
    <text evidence="3">Homodimer.</text>
</comment>
<dbReference type="InterPro" id="IPR050741">
    <property type="entry name" value="Acyl-CoA_dehydrogenase"/>
</dbReference>
<dbReference type="PROSITE" id="PS00073">
    <property type="entry name" value="ACYL_COA_DH_2"/>
    <property type="match status" value="1"/>
</dbReference>
<sequence>MAATAKSENEARRGKMMDFSLTPVQRELQARTRQFIAEQVMPMERDPRQTAHGPTEDLRTDLVDKARAAGLLTPHASTQAGGLGLSHRDKAIVFEEAGYSPLGPVAMNIHAPDEGNIHLMELVATPEQKARWLHPLILGHTRSCFCMTEPAPGAGADPSMLQTTAVRDGDHFVITGRKWFITGATGATFAIIMARMEDGTATMFLADMNQAGVEIERQMEALDTCFTGGHAVVRFDGLRVPESDVLGKLGEGFRYAQLRLAPARLTHCMRWLGAARRAHDIAASYARQRLAFGRTLVEHEGVGFMLADNEMDMHTARLTIWHCAWVLDQGEKGRDESSLAKVYCSEALWRVVDRSVQVLGGSGVTDETIVARIFRDMRAFRIYDGPSEVHRWSMAKRIARG</sequence>
<evidence type="ECO:0000256" key="3">
    <source>
        <dbReference type="ARBA" id="ARBA00011738"/>
    </source>
</evidence>
<comment type="similarity">
    <text evidence="2">Belongs to the acyl-CoA dehydrogenase family.</text>
</comment>
<dbReference type="InterPro" id="IPR009100">
    <property type="entry name" value="AcylCoA_DH/oxidase_NM_dom_sf"/>
</dbReference>
<dbReference type="GO" id="GO:0050660">
    <property type="term" value="F:flavin adenine dinucleotide binding"/>
    <property type="evidence" value="ECO:0007669"/>
    <property type="project" value="InterPro"/>
</dbReference>
<keyword evidence="4" id="KW-0285">Flavoprotein</keyword>
<dbReference type="Proteomes" id="UP000031843">
    <property type="component" value="Chromosome secondary"/>
</dbReference>
<evidence type="ECO:0000256" key="5">
    <source>
        <dbReference type="ARBA" id="ARBA00022827"/>
    </source>
</evidence>
<gene>
    <name evidence="10" type="ORF">RR42_s1064</name>
</gene>
<keyword evidence="11" id="KW-1185">Reference proteome</keyword>
<dbReference type="STRING" id="68895.RR42_s1064"/>
<evidence type="ECO:0000256" key="2">
    <source>
        <dbReference type="ARBA" id="ARBA00009347"/>
    </source>
</evidence>
<proteinExistence type="inferred from homology"/>
<dbReference type="InterPro" id="IPR036250">
    <property type="entry name" value="AcylCo_DH-like_C"/>
</dbReference>
<dbReference type="EC" id="1.3.8.1" evidence="10"/>
<evidence type="ECO:0000256" key="4">
    <source>
        <dbReference type="ARBA" id="ARBA00022630"/>
    </source>
</evidence>
<name>A0A0C4YI69_9BURK</name>
<dbReference type="InterPro" id="IPR013786">
    <property type="entry name" value="AcylCoA_DH/ox_N"/>
</dbReference>
<dbReference type="Pfam" id="PF02771">
    <property type="entry name" value="Acyl-CoA_dh_N"/>
    <property type="match status" value="1"/>
</dbReference>
<dbReference type="SUPFAM" id="SSF56645">
    <property type="entry name" value="Acyl-CoA dehydrogenase NM domain-like"/>
    <property type="match status" value="1"/>
</dbReference>
<dbReference type="Gene3D" id="1.10.540.10">
    <property type="entry name" value="Acyl-CoA dehydrogenase/oxidase, N-terminal domain"/>
    <property type="match status" value="1"/>
</dbReference>
<dbReference type="InterPro" id="IPR006091">
    <property type="entry name" value="Acyl-CoA_Oxase/DH_mid-dom"/>
</dbReference>
<dbReference type="AlphaFoldDB" id="A0A0C4YI69"/>
<dbReference type="GO" id="GO:0033539">
    <property type="term" value="P:fatty acid beta-oxidation using acyl-CoA dehydrogenase"/>
    <property type="evidence" value="ECO:0007669"/>
    <property type="project" value="TreeGrafter"/>
</dbReference>
<evidence type="ECO:0000313" key="10">
    <source>
        <dbReference type="EMBL" id="AJG22653.1"/>
    </source>
</evidence>
<dbReference type="KEGG" id="cbw:RR42_s1064"/>
<dbReference type="PANTHER" id="PTHR48083">
    <property type="entry name" value="MEDIUM-CHAIN SPECIFIC ACYL-COA DEHYDROGENASE, MITOCHONDRIAL-RELATED"/>
    <property type="match status" value="1"/>
</dbReference>
<dbReference type="GO" id="GO:0016937">
    <property type="term" value="F:short-chain fatty acyl-CoA dehydrogenase activity"/>
    <property type="evidence" value="ECO:0007669"/>
    <property type="project" value="UniProtKB-EC"/>
</dbReference>